<comment type="cofactor">
    <cofactor evidence="8">
        <name>FMN</name>
        <dbReference type="ChEBI" id="CHEBI:58210"/>
    </cofactor>
    <text evidence="8">Binds 1 FMN per subunit.</text>
</comment>
<dbReference type="InterPro" id="IPR052530">
    <property type="entry name" value="NAD(P)H_nitroreductase"/>
</dbReference>
<dbReference type="CDD" id="cd02135">
    <property type="entry name" value="YdjA-like"/>
    <property type="match status" value="1"/>
</dbReference>
<proteinExistence type="inferred from homology"/>
<keyword evidence="4 7" id="KW-0521">NADP</keyword>
<dbReference type="EMBL" id="RIZG01000006">
    <property type="protein sequence ID" value="RNF50008.1"/>
    <property type="molecule type" value="Genomic_DNA"/>
</dbReference>
<dbReference type="RefSeq" id="WP_123095991.1">
    <property type="nucleotide sequence ID" value="NZ_RIZG01000006.1"/>
</dbReference>
<dbReference type="Gene3D" id="3.40.109.10">
    <property type="entry name" value="NADH Oxidase"/>
    <property type="match status" value="1"/>
</dbReference>
<evidence type="ECO:0000256" key="2">
    <source>
        <dbReference type="ARBA" id="ARBA00022630"/>
    </source>
</evidence>
<evidence type="ECO:0000313" key="10">
    <source>
        <dbReference type="EMBL" id="RNF50008.1"/>
    </source>
</evidence>
<feature type="binding site" description="in other chain" evidence="8">
    <location>
        <begin position="135"/>
        <end position="137"/>
    </location>
    <ligand>
        <name>FMN</name>
        <dbReference type="ChEBI" id="CHEBI:58210"/>
        <note>ligand shared between dimeric partners</note>
    </ligand>
</feature>
<evidence type="ECO:0000256" key="4">
    <source>
        <dbReference type="ARBA" id="ARBA00022857"/>
    </source>
</evidence>
<evidence type="ECO:0000256" key="3">
    <source>
        <dbReference type="ARBA" id="ARBA00022643"/>
    </source>
</evidence>
<keyword evidence="3 7" id="KW-0288">FMN</keyword>
<dbReference type="InterPro" id="IPR029479">
    <property type="entry name" value="Nitroreductase"/>
</dbReference>
<evidence type="ECO:0000256" key="8">
    <source>
        <dbReference type="PIRSR" id="PIRSR000232-1"/>
    </source>
</evidence>
<name>A0A3M8Q1M1_9GAMM</name>
<evidence type="ECO:0000256" key="5">
    <source>
        <dbReference type="ARBA" id="ARBA00023002"/>
    </source>
</evidence>
<keyword evidence="11" id="KW-1185">Reference proteome</keyword>
<dbReference type="InterPro" id="IPR000415">
    <property type="entry name" value="Nitroreductase-like"/>
</dbReference>
<dbReference type="InterPro" id="IPR026021">
    <property type="entry name" value="YdjA-like"/>
</dbReference>
<dbReference type="PIRSF" id="PIRSF000232">
    <property type="entry name" value="YdjA"/>
    <property type="match status" value="1"/>
</dbReference>
<evidence type="ECO:0000256" key="6">
    <source>
        <dbReference type="ARBA" id="ARBA00023027"/>
    </source>
</evidence>
<reference evidence="10 11" key="1">
    <citation type="journal article" date="2012" name="Int. J. Syst. Evol. Microbiol.">
        <title>Marinomonas hwangdonensis sp. nov., isolated from seawater.</title>
        <authorList>
            <person name="Jung Y.T."/>
            <person name="Oh T.K."/>
            <person name="Yoon J.H."/>
        </authorList>
    </citation>
    <scope>NUCLEOTIDE SEQUENCE [LARGE SCALE GENOMIC DNA]</scope>
    <source>
        <strain evidence="10 11">HDW-15</strain>
    </source>
</reference>
<dbReference type="OrthoDB" id="9804207at2"/>
<sequence length="191" mass="21233">MNAEFITFMRNRRSQTKLVAPAPSEDDWKAILSAACRAADHGNLQPWRYCIYEGEGRNALGEIYWQHALDEVPTMSLDKKPAFTKKAFRAPAILLVYAHITKHAKVPAVEQIMAVSAAAQQVLLGLNALGYGAIWRSGPACYTSKTKTLLSLQESDQIVGLIYAGTNEQNLDCDQTAKEVNLEPLLQWVRD</sequence>
<evidence type="ECO:0000256" key="1">
    <source>
        <dbReference type="ARBA" id="ARBA00007118"/>
    </source>
</evidence>
<dbReference type="SUPFAM" id="SSF55469">
    <property type="entry name" value="FMN-dependent nitroreductase-like"/>
    <property type="match status" value="1"/>
</dbReference>
<keyword evidence="5 7" id="KW-0560">Oxidoreductase</keyword>
<gene>
    <name evidence="10" type="ORF">EBI00_11040</name>
</gene>
<evidence type="ECO:0000259" key="9">
    <source>
        <dbReference type="Pfam" id="PF00881"/>
    </source>
</evidence>
<dbReference type="EC" id="1.-.-.-" evidence="7"/>
<organism evidence="10 11">
    <name type="scientific">Marinomonas hwangdonensis</name>
    <dbReference type="NCBI Taxonomy" id="1053647"/>
    <lineage>
        <taxon>Bacteria</taxon>
        <taxon>Pseudomonadati</taxon>
        <taxon>Pseudomonadota</taxon>
        <taxon>Gammaproteobacteria</taxon>
        <taxon>Oceanospirillales</taxon>
        <taxon>Oceanospirillaceae</taxon>
        <taxon>Marinomonas</taxon>
    </lineage>
</organism>
<feature type="binding site" evidence="8">
    <location>
        <position position="37"/>
    </location>
    <ligand>
        <name>FMN</name>
        <dbReference type="ChEBI" id="CHEBI:58210"/>
        <note>ligand shared between dimeric partners</note>
    </ligand>
</feature>
<keyword evidence="6 7" id="KW-0520">NAD</keyword>
<dbReference type="AlphaFoldDB" id="A0A3M8Q1M1"/>
<comment type="similarity">
    <text evidence="1 7">Belongs to the nitroreductase family.</text>
</comment>
<protein>
    <recommendedName>
        <fullName evidence="7">Putative NAD(P)H nitroreductase</fullName>
        <ecNumber evidence="7">1.-.-.-</ecNumber>
    </recommendedName>
</protein>
<dbReference type="PANTHER" id="PTHR43821">
    <property type="entry name" value="NAD(P)H NITROREDUCTASE YDJA-RELATED"/>
    <property type="match status" value="1"/>
</dbReference>
<dbReference type="GO" id="GO:0016491">
    <property type="term" value="F:oxidoreductase activity"/>
    <property type="evidence" value="ECO:0007669"/>
    <property type="project" value="UniProtKB-UniRule"/>
</dbReference>
<comment type="caution">
    <text evidence="10">The sequence shown here is derived from an EMBL/GenBank/DDBJ whole genome shotgun (WGS) entry which is preliminary data.</text>
</comment>
<keyword evidence="2 7" id="KW-0285">Flavoprotein</keyword>
<dbReference type="PANTHER" id="PTHR43821:SF1">
    <property type="entry name" value="NAD(P)H NITROREDUCTASE YDJA-RELATED"/>
    <property type="match status" value="1"/>
</dbReference>
<evidence type="ECO:0000313" key="11">
    <source>
        <dbReference type="Proteomes" id="UP000280507"/>
    </source>
</evidence>
<feature type="binding site" description="in other chain" evidence="8">
    <location>
        <begin position="12"/>
        <end position="14"/>
    </location>
    <ligand>
        <name>FMN</name>
        <dbReference type="ChEBI" id="CHEBI:58210"/>
        <note>ligand shared between dimeric partners</note>
    </ligand>
</feature>
<feature type="domain" description="Nitroreductase" evidence="9">
    <location>
        <begin position="10"/>
        <end position="165"/>
    </location>
</feature>
<dbReference type="Pfam" id="PF00881">
    <property type="entry name" value="Nitroreductase"/>
    <property type="match status" value="1"/>
</dbReference>
<accession>A0A3M8Q1M1</accession>
<feature type="binding site" evidence="8">
    <location>
        <position position="41"/>
    </location>
    <ligand>
        <name>FMN</name>
        <dbReference type="ChEBI" id="CHEBI:58210"/>
        <note>ligand shared between dimeric partners</note>
    </ligand>
</feature>
<dbReference type="Proteomes" id="UP000280507">
    <property type="component" value="Unassembled WGS sequence"/>
</dbReference>
<evidence type="ECO:0000256" key="7">
    <source>
        <dbReference type="PIRNR" id="PIRNR000232"/>
    </source>
</evidence>